<name>A0AAX6MNE2_9PEZI</name>
<organism evidence="9 10">
    <name type="scientific">Daldinia eschscholtzii</name>
    <dbReference type="NCBI Taxonomy" id="292717"/>
    <lineage>
        <taxon>Eukaryota</taxon>
        <taxon>Fungi</taxon>
        <taxon>Dikarya</taxon>
        <taxon>Ascomycota</taxon>
        <taxon>Pezizomycotina</taxon>
        <taxon>Sordariomycetes</taxon>
        <taxon>Xylariomycetidae</taxon>
        <taxon>Xylariales</taxon>
        <taxon>Hypoxylaceae</taxon>
        <taxon>Daldinia</taxon>
    </lineage>
</organism>
<feature type="transmembrane region" description="Helical" evidence="7">
    <location>
        <begin position="198"/>
        <end position="217"/>
    </location>
</feature>
<accession>A0AAX6MNE2</accession>
<keyword evidence="10" id="KW-1185">Reference proteome</keyword>
<dbReference type="InterPro" id="IPR020846">
    <property type="entry name" value="MFS_dom"/>
</dbReference>
<dbReference type="PANTHER" id="PTHR43791">
    <property type="entry name" value="PERMEASE-RELATED"/>
    <property type="match status" value="1"/>
</dbReference>
<dbReference type="EMBL" id="JBANMG010000004">
    <property type="protein sequence ID" value="KAK6953917.1"/>
    <property type="molecule type" value="Genomic_DNA"/>
</dbReference>
<sequence>MHHSDESNTDQKGTVLAETETGSHSGVGELAGLGRDADVAARFLASLDPSIVNEPITKEESRRILWKIDLIILPLLALSVIISAVDKVIISNAAIYGMRDDTHLVGDQFSWVGSIFYFGFLIAEWPGNVLIQRLPLRTFYAFTVLIWAGLTFATGGTNDFASLASVRFLMGIFEAVVFPVCTLVSAMWWTIDEQPIRIAIWYNTLSSVITGLFSYGVGHTHSTVAPWRLLFYILGGITTVWAAILYAFLPSSPVEAWWLTDRQKYVCLERVRKSNTGIEDKKIKWYQVKECLMEPRAWLISIFACAINIPNGGLVTFAAIIVNGMGFSPLDTTLLGMPTGVIATAWSIILNFVASRFPGWRCVLIVLAIFFPMATAILMWKLPSDNKLSLLGAYYAFYSYWAPYTMCTSLPMANTSGHTKKVTLNAMFFLGYCVGNILGPQVFRADDAPEYHKGYIGLLASLIISAVSIAAYGFTCYWDNAKRNKLQGGAPVPQTEEEKTREAFSDMTDREKPNFRYTY</sequence>
<evidence type="ECO:0000313" key="9">
    <source>
        <dbReference type="EMBL" id="KAK6953917.1"/>
    </source>
</evidence>
<reference evidence="9 10" key="1">
    <citation type="journal article" date="2024" name="Front Chem Biol">
        <title>Unveiling the potential of Daldinia eschscholtzii MFLUCC 19-0629 through bioactivity and bioinformatics studies for enhanced sustainable agriculture production.</title>
        <authorList>
            <person name="Brooks S."/>
            <person name="Weaver J.A."/>
            <person name="Klomchit A."/>
            <person name="Alharthi S.A."/>
            <person name="Onlamun T."/>
            <person name="Nurani R."/>
            <person name="Vong T.K."/>
            <person name="Alberti F."/>
            <person name="Greco C."/>
        </authorList>
    </citation>
    <scope>NUCLEOTIDE SEQUENCE [LARGE SCALE GENOMIC DNA]</scope>
    <source>
        <strain evidence="9">MFLUCC 19-0629</strain>
    </source>
</reference>
<keyword evidence="2" id="KW-0813">Transport</keyword>
<evidence type="ECO:0000256" key="1">
    <source>
        <dbReference type="ARBA" id="ARBA00004141"/>
    </source>
</evidence>
<comment type="subcellular location">
    <subcellularLocation>
        <location evidence="1">Membrane</location>
        <topology evidence="1">Multi-pass membrane protein</topology>
    </subcellularLocation>
</comment>
<feature type="region of interest" description="Disordered" evidence="6">
    <location>
        <begin position="488"/>
        <end position="519"/>
    </location>
</feature>
<dbReference type="InterPro" id="IPR036259">
    <property type="entry name" value="MFS_trans_sf"/>
</dbReference>
<feature type="compositionally biased region" description="Basic and acidic residues" evidence="6">
    <location>
        <begin position="496"/>
        <end position="519"/>
    </location>
</feature>
<evidence type="ECO:0000256" key="5">
    <source>
        <dbReference type="ARBA" id="ARBA00023136"/>
    </source>
</evidence>
<comment type="caution">
    <text evidence="9">The sequence shown here is derived from an EMBL/GenBank/DDBJ whole genome shotgun (WGS) entry which is preliminary data.</text>
</comment>
<evidence type="ECO:0000256" key="7">
    <source>
        <dbReference type="SAM" id="Phobius"/>
    </source>
</evidence>
<dbReference type="InterPro" id="IPR011701">
    <property type="entry name" value="MFS"/>
</dbReference>
<feature type="transmembrane region" description="Helical" evidence="7">
    <location>
        <begin position="334"/>
        <end position="353"/>
    </location>
</feature>
<keyword evidence="4 7" id="KW-1133">Transmembrane helix</keyword>
<proteinExistence type="predicted"/>
<evidence type="ECO:0000256" key="6">
    <source>
        <dbReference type="SAM" id="MobiDB-lite"/>
    </source>
</evidence>
<feature type="transmembrane region" description="Helical" evidence="7">
    <location>
        <begin position="455"/>
        <end position="478"/>
    </location>
</feature>
<evidence type="ECO:0000256" key="2">
    <source>
        <dbReference type="ARBA" id="ARBA00022448"/>
    </source>
</evidence>
<dbReference type="PROSITE" id="PS50850">
    <property type="entry name" value="MFS"/>
    <property type="match status" value="1"/>
</dbReference>
<dbReference type="Pfam" id="PF07690">
    <property type="entry name" value="MFS_1"/>
    <property type="match status" value="1"/>
</dbReference>
<dbReference type="Proteomes" id="UP001369815">
    <property type="component" value="Unassembled WGS sequence"/>
</dbReference>
<gene>
    <name evidence="9" type="ORF">Daesc_003879</name>
</gene>
<protein>
    <recommendedName>
        <fullName evidence="8">Major facilitator superfamily (MFS) profile domain-containing protein</fullName>
    </recommendedName>
</protein>
<dbReference type="SUPFAM" id="SSF103473">
    <property type="entry name" value="MFS general substrate transporter"/>
    <property type="match status" value="1"/>
</dbReference>
<feature type="transmembrane region" description="Helical" evidence="7">
    <location>
        <begin position="70"/>
        <end position="96"/>
    </location>
</feature>
<keyword evidence="5 7" id="KW-0472">Membrane</keyword>
<feature type="transmembrane region" description="Helical" evidence="7">
    <location>
        <begin position="108"/>
        <end position="127"/>
    </location>
</feature>
<feature type="transmembrane region" description="Helical" evidence="7">
    <location>
        <begin position="139"/>
        <end position="156"/>
    </location>
</feature>
<evidence type="ECO:0000259" key="8">
    <source>
        <dbReference type="PROSITE" id="PS50850"/>
    </source>
</evidence>
<keyword evidence="3 7" id="KW-0812">Transmembrane</keyword>
<dbReference type="AlphaFoldDB" id="A0AAX6MNE2"/>
<feature type="transmembrane region" description="Helical" evidence="7">
    <location>
        <begin position="168"/>
        <end position="191"/>
    </location>
</feature>
<dbReference type="Gene3D" id="1.20.1250.20">
    <property type="entry name" value="MFS general substrate transporter like domains"/>
    <property type="match status" value="1"/>
</dbReference>
<feature type="transmembrane region" description="Helical" evidence="7">
    <location>
        <begin position="297"/>
        <end position="322"/>
    </location>
</feature>
<feature type="transmembrane region" description="Helical" evidence="7">
    <location>
        <begin position="392"/>
        <end position="410"/>
    </location>
</feature>
<feature type="transmembrane region" description="Helical" evidence="7">
    <location>
        <begin position="229"/>
        <end position="249"/>
    </location>
</feature>
<feature type="domain" description="Major facilitator superfamily (MFS) profile" evidence="8">
    <location>
        <begin position="72"/>
        <end position="519"/>
    </location>
</feature>
<feature type="transmembrane region" description="Helical" evidence="7">
    <location>
        <begin position="360"/>
        <end position="380"/>
    </location>
</feature>
<dbReference type="GO" id="GO:0022857">
    <property type="term" value="F:transmembrane transporter activity"/>
    <property type="evidence" value="ECO:0007669"/>
    <property type="project" value="InterPro"/>
</dbReference>
<feature type="transmembrane region" description="Helical" evidence="7">
    <location>
        <begin position="422"/>
        <end position="443"/>
    </location>
</feature>
<evidence type="ECO:0000256" key="4">
    <source>
        <dbReference type="ARBA" id="ARBA00022989"/>
    </source>
</evidence>
<dbReference type="GO" id="GO:0016020">
    <property type="term" value="C:membrane"/>
    <property type="evidence" value="ECO:0007669"/>
    <property type="project" value="UniProtKB-SubCell"/>
</dbReference>
<dbReference type="PANTHER" id="PTHR43791:SF41">
    <property type="entry name" value="MAJOR FACILITATOR SUPERFAMILY (MFS) PROFILE DOMAIN-CONTAINING PROTEIN"/>
    <property type="match status" value="1"/>
</dbReference>
<evidence type="ECO:0000256" key="3">
    <source>
        <dbReference type="ARBA" id="ARBA00022692"/>
    </source>
</evidence>
<evidence type="ECO:0000313" key="10">
    <source>
        <dbReference type="Proteomes" id="UP001369815"/>
    </source>
</evidence>